<proteinExistence type="predicted"/>
<dbReference type="OrthoDB" id="2874037at2"/>
<sequence>MYTRLKQLEDRLSEQHHRDLFLQAKHTLGALDDLADQHRRYSSMQAISGVKIVGSEEALFYNTLAEVKEQIILTLEKTLNDLEHKGDKHYDKNFVDGVE</sequence>
<dbReference type="AlphaFoldDB" id="A0A1A5YQF2"/>
<evidence type="ECO:0000313" key="1">
    <source>
        <dbReference type="EMBL" id="OBR67625.1"/>
    </source>
</evidence>
<organism evidence="1 2">
    <name type="scientific">Paenibacillus oryzae</name>
    <dbReference type="NCBI Taxonomy" id="1844972"/>
    <lineage>
        <taxon>Bacteria</taxon>
        <taxon>Bacillati</taxon>
        <taxon>Bacillota</taxon>
        <taxon>Bacilli</taxon>
        <taxon>Bacillales</taxon>
        <taxon>Paenibacillaceae</taxon>
        <taxon>Paenibacillus</taxon>
    </lineage>
</organism>
<name>A0A1A5YQF2_9BACL</name>
<dbReference type="RefSeq" id="WP_068680476.1">
    <property type="nucleotide sequence ID" value="NZ_LYPA01000032.1"/>
</dbReference>
<gene>
    <name evidence="1" type="ORF">A7K91_22365</name>
</gene>
<keyword evidence="2" id="KW-1185">Reference proteome</keyword>
<reference evidence="1 2" key="1">
    <citation type="submission" date="2016-05" db="EMBL/GenBank/DDBJ databases">
        <title>Paenibacillus oryzae. sp. nov., isolated from the rice root.</title>
        <authorList>
            <person name="Zhang J."/>
            <person name="Zhang X."/>
        </authorList>
    </citation>
    <scope>NUCLEOTIDE SEQUENCE [LARGE SCALE GENOMIC DNA]</scope>
    <source>
        <strain evidence="1 2">1DrF-4</strain>
    </source>
</reference>
<dbReference type="EMBL" id="LYPA01000032">
    <property type="protein sequence ID" value="OBR67625.1"/>
    <property type="molecule type" value="Genomic_DNA"/>
</dbReference>
<protein>
    <submittedName>
        <fullName evidence="1">Uncharacterized protein</fullName>
    </submittedName>
</protein>
<dbReference type="Proteomes" id="UP000092024">
    <property type="component" value="Unassembled WGS sequence"/>
</dbReference>
<comment type="caution">
    <text evidence="1">The sequence shown here is derived from an EMBL/GenBank/DDBJ whole genome shotgun (WGS) entry which is preliminary data.</text>
</comment>
<evidence type="ECO:0000313" key="2">
    <source>
        <dbReference type="Proteomes" id="UP000092024"/>
    </source>
</evidence>
<accession>A0A1A5YQF2</accession>